<dbReference type="PANTHER" id="PTHR41773">
    <property type="entry name" value="GTP PYROPHOSPHATASE-RELATED"/>
    <property type="match status" value="1"/>
</dbReference>
<evidence type="ECO:0000313" key="2">
    <source>
        <dbReference type="EMBL" id="WBM79856.1"/>
    </source>
</evidence>
<evidence type="ECO:0000313" key="3">
    <source>
        <dbReference type="Proteomes" id="UP001212421"/>
    </source>
</evidence>
<proteinExistence type="predicted"/>
<evidence type="ECO:0000259" key="1">
    <source>
        <dbReference type="SMART" id="SM00954"/>
    </source>
</evidence>
<name>A0ABY7NBI7_9MICO</name>
<gene>
    <name evidence="2" type="ORF">KIV56_17060</name>
</gene>
<dbReference type="SUPFAM" id="SSF81301">
    <property type="entry name" value="Nucleotidyltransferase"/>
    <property type="match status" value="1"/>
</dbReference>
<dbReference type="Pfam" id="PF04607">
    <property type="entry name" value="RelA_SpoT"/>
    <property type="match status" value="1"/>
</dbReference>
<dbReference type="Gene3D" id="3.30.460.10">
    <property type="entry name" value="Beta Polymerase, domain 2"/>
    <property type="match status" value="1"/>
</dbReference>
<protein>
    <recommendedName>
        <fullName evidence="1">RelA/SpoT domain-containing protein</fullName>
    </recommendedName>
</protein>
<sequence length="401" mass="44931">MPLTPETKAALVESILDHYDRTLTTYQALREDLQKSVPTRLLDAGLKYFRVEARVKERDSLKAKLIKDPTRPVDDVVGVRVMVFFRSDIPWVEQVLWKMLVLDEGSYVDKADLLTDDGFGYRSVQFVGSTKPRGWDSVVTFRDTLAPNGHIKVKVEVQVRTMLEHAWAEVEHDVRYKPNAEKPSQEINRTFAVTAALLEQADTNLDEIRDDIELDRPTAIPSRTAQLSGWDAQRFIQADRDSLALDLQIASSLDLKVGHVLMSAREVTRAASLAGWTTYSQMHEGVRSHGRLGLRLATASADTAHGIVMIDYEQAEPPRAFKGVGLYWVALAVALGIQDLDPFEDYTIIGIPDGRLAEFKIVAEYLIAHPDTPALTVRDLYRSKAAPAGTTRSNQFFPVML</sequence>
<dbReference type="Gene3D" id="1.10.287.860">
    <property type="entry name" value="Nucleotidyltransferase"/>
    <property type="match status" value="1"/>
</dbReference>
<reference evidence="2 3" key="1">
    <citation type="submission" date="2021-05" db="EMBL/GenBank/DDBJ databases">
        <authorList>
            <person name="Kumar R."/>
            <person name="Kumar A."/>
            <person name="Mukhia S."/>
        </authorList>
    </citation>
    <scope>NUCLEOTIDE SEQUENCE [LARGE SCALE GENOMIC DNA]</scope>
    <source>
        <strain evidence="2 3">ERMR7:08</strain>
    </source>
</reference>
<dbReference type="CDD" id="cd05399">
    <property type="entry name" value="NT_Rel-Spo_like"/>
    <property type="match status" value="1"/>
</dbReference>
<organism evidence="2 3">
    <name type="scientific">Cryobacterium breve</name>
    <dbReference type="NCBI Taxonomy" id="1259258"/>
    <lineage>
        <taxon>Bacteria</taxon>
        <taxon>Bacillati</taxon>
        <taxon>Actinomycetota</taxon>
        <taxon>Actinomycetes</taxon>
        <taxon>Micrococcales</taxon>
        <taxon>Microbacteriaceae</taxon>
        <taxon>Cryobacterium</taxon>
    </lineage>
</organism>
<dbReference type="InterPro" id="IPR007685">
    <property type="entry name" value="RelA_SpoT"/>
</dbReference>
<dbReference type="InterPro" id="IPR043519">
    <property type="entry name" value="NT_sf"/>
</dbReference>
<dbReference type="RefSeq" id="WP_281534466.1">
    <property type="nucleotide sequence ID" value="NZ_CP075584.1"/>
</dbReference>
<dbReference type="PANTHER" id="PTHR41773:SF1">
    <property type="entry name" value="RELA_SPOT DOMAIN-CONTAINING PROTEIN"/>
    <property type="match status" value="1"/>
</dbReference>
<keyword evidence="3" id="KW-1185">Reference proteome</keyword>
<feature type="domain" description="RelA/SpoT" evidence="1">
    <location>
        <begin position="53"/>
        <end position="182"/>
    </location>
</feature>
<dbReference type="Proteomes" id="UP001212421">
    <property type="component" value="Chromosome"/>
</dbReference>
<dbReference type="EMBL" id="CP075584">
    <property type="protein sequence ID" value="WBM79856.1"/>
    <property type="molecule type" value="Genomic_DNA"/>
</dbReference>
<accession>A0ABY7NBI7</accession>
<dbReference type="SMART" id="SM00954">
    <property type="entry name" value="RelA_SpoT"/>
    <property type="match status" value="1"/>
</dbReference>